<dbReference type="Gene3D" id="3.40.50.1000">
    <property type="entry name" value="HAD superfamily/HAD-like"/>
    <property type="match status" value="1"/>
</dbReference>
<gene>
    <name evidence="1" type="ORF">NEF87_003757</name>
</gene>
<name>A0ABY6HXA0_9ARCH</name>
<protein>
    <submittedName>
        <fullName evidence="1">HMP-PP phosphatase</fullName>
        <ecNumber evidence="1">3.6.1.-</ecNumber>
    </submittedName>
</protein>
<organism evidence="1 2">
    <name type="scientific">Candidatus Lokiarchaeum ossiferum</name>
    <dbReference type="NCBI Taxonomy" id="2951803"/>
    <lineage>
        <taxon>Archaea</taxon>
        <taxon>Promethearchaeati</taxon>
        <taxon>Promethearchaeota</taxon>
        <taxon>Promethearchaeia</taxon>
        <taxon>Promethearchaeales</taxon>
        <taxon>Promethearchaeaceae</taxon>
        <taxon>Candidatus Lokiarchaeum</taxon>
    </lineage>
</organism>
<keyword evidence="1" id="KW-0378">Hydrolase</keyword>
<evidence type="ECO:0000313" key="1">
    <source>
        <dbReference type="EMBL" id="UYP47472.1"/>
    </source>
</evidence>
<dbReference type="PANTHER" id="PTHR10000">
    <property type="entry name" value="PHOSPHOSERINE PHOSPHATASE"/>
    <property type="match status" value="1"/>
</dbReference>
<dbReference type="InterPro" id="IPR006379">
    <property type="entry name" value="HAD-SF_hydro_IIB"/>
</dbReference>
<dbReference type="NCBIfam" id="TIGR01484">
    <property type="entry name" value="HAD-SF-IIB"/>
    <property type="match status" value="1"/>
</dbReference>
<dbReference type="Gene3D" id="3.30.1240.10">
    <property type="match status" value="1"/>
</dbReference>
<proteinExistence type="predicted"/>
<dbReference type="InterPro" id="IPR036412">
    <property type="entry name" value="HAD-like_sf"/>
</dbReference>
<dbReference type="Proteomes" id="UP001208689">
    <property type="component" value="Chromosome"/>
</dbReference>
<dbReference type="EC" id="3.6.1.-" evidence="1"/>
<dbReference type="EMBL" id="CP104013">
    <property type="protein sequence ID" value="UYP47472.1"/>
    <property type="molecule type" value="Genomic_DNA"/>
</dbReference>
<dbReference type="Pfam" id="PF08282">
    <property type="entry name" value="Hydrolase_3"/>
    <property type="match status" value="1"/>
</dbReference>
<dbReference type="PANTHER" id="PTHR10000:SF8">
    <property type="entry name" value="HAD SUPERFAMILY HYDROLASE-LIKE, TYPE 3"/>
    <property type="match status" value="1"/>
</dbReference>
<accession>A0ABY6HXA0</accession>
<reference evidence="1" key="1">
    <citation type="submission" date="2022-09" db="EMBL/GenBank/DDBJ databases">
        <title>Actin cytoskeleton and complex cell architecture in an #Asgard archaeon.</title>
        <authorList>
            <person name="Ponce Toledo R.I."/>
            <person name="Schleper C."/>
            <person name="Rodrigues Oliveira T."/>
            <person name="Wollweber F."/>
            <person name="Xu J."/>
            <person name="Rittmann S."/>
            <person name="Klingl A."/>
            <person name="Pilhofer M."/>
        </authorList>
    </citation>
    <scope>NUCLEOTIDE SEQUENCE</scope>
    <source>
        <strain evidence="1">B-35</strain>
    </source>
</reference>
<keyword evidence="2" id="KW-1185">Reference proteome</keyword>
<dbReference type="InterPro" id="IPR023214">
    <property type="entry name" value="HAD_sf"/>
</dbReference>
<sequence length="279" mass="31510">MAKKFIITDLDGTLLDTPGKLSKKYIEQLNKWIDQGLAFTIATGRDLKKTMKAINGLTLKYPVILTNGAILAELATETYLKITHIDDNISKHLVQKGQEFQLFPIVFAAFDPKKQQMHFNKGVWGPQKEITFLSSDKVYPLLELQCVSIQYHAKKEQLDPLLKWVKEKYGNQVNIIYIEDVAYSTSGIAGEWFWLEINSHEAGKDKMLKHLLSVINVKIEDVIAIGDNHNDTDMLKIASQGIAVANAVDSVKKIADLIIPSNHEGGVFQYIEEHLDEFI</sequence>
<dbReference type="GO" id="GO:0016787">
    <property type="term" value="F:hydrolase activity"/>
    <property type="evidence" value="ECO:0007669"/>
    <property type="project" value="UniProtKB-KW"/>
</dbReference>
<dbReference type="SUPFAM" id="SSF56784">
    <property type="entry name" value="HAD-like"/>
    <property type="match status" value="1"/>
</dbReference>
<evidence type="ECO:0000313" key="2">
    <source>
        <dbReference type="Proteomes" id="UP001208689"/>
    </source>
</evidence>